<organism evidence="13 14">
    <name type="scientific">Orientia chuto str. Dubai</name>
    <dbReference type="NCBI Taxonomy" id="1359168"/>
    <lineage>
        <taxon>Bacteria</taxon>
        <taxon>Pseudomonadati</taxon>
        <taxon>Pseudomonadota</taxon>
        <taxon>Alphaproteobacteria</taxon>
        <taxon>Rickettsiales</taxon>
        <taxon>Rickettsiaceae</taxon>
        <taxon>Rickettsieae</taxon>
        <taxon>Orientia</taxon>
    </lineage>
</organism>
<comment type="catalytic activity">
    <reaction evidence="9 11">
        <text>L-aspartyl-tRNA(Asn) + L-glutamine + ATP + H2O = L-asparaginyl-tRNA(Asn) + L-glutamate + ADP + phosphate + 2 H(+)</text>
        <dbReference type="Rhea" id="RHEA:14513"/>
        <dbReference type="Rhea" id="RHEA-COMP:9674"/>
        <dbReference type="Rhea" id="RHEA-COMP:9677"/>
        <dbReference type="ChEBI" id="CHEBI:15377"/>
        <dbReference type="ChEBI" id="CHEBI:15378"/>
        <dbReference type="ChEBI" id="CHEBI:29985"/>
        <dbReference type="ChEBI" id="CHEBI:30616"/>
        <dbReference type="ChEBI" id="CHEBI:43474"/>
        <dbReference type="ChEBI" id="CHEBI:58359"/>
        <dbReference type="ChEBI" id="CHEBI:78515"/>
        <dbReference type="ChEBI" id="CHEBI:78516"/>
        <dbReference type="ChEBI" id="CHEBI:456216"/>
    </reaction>
</comment>
<evidence type="ECO:0000256" key="6">
    <source>
        <dbReference type="ARBA" id="ARBA00022840"/>
    </source>
</evidence>
<keyword evidence="6 11" id="KW-0067">ATP-binding</keyword>
<comment type="function">
    <text evidence="8 11">Allows the formation of correctly charged Asn-tRNA(Asn) or Gln-tRNA(Gln) through the transamidation of misacylated Asp-tRNA(Asn) or Glu-tRNA(Gln) in organisms which lack either or both of asparaginyl-tRNA or glutaminyl-tRNA synthetases. The reaction takes place in the presence of glutamine and ATP through an activated phospho-Asp-tRNA(Asn) or phospho-Glu-tRNA(Gln).</text>
</comment>
<comment type="subunit">
    <text evidence="2 11">Heterotrimer of A, B and C subunits.</text>
</comment>
<evidence type="ECO:0000313" key="14">
    <source>
        <dbReference type="Proteomes" id="UP000033616"/>
    </source>
</evidence>
<keyword evidence="5 11" id="KW-0547">Nucleotide-binding</keyword>
<dbReference type="InterPro" id="IPR042114">
    <property type="entry name" value="GatB_C_1"/>
</dbReference>
<comment type="catalytic activity">
    <reaction evidence="10 11">
        <text>L-glutamyl-tRNA(Gln) + L-glutamine + ATP + H2O = L-glutaminyl-tRNA(Gln) + L-glutamate + ADP + phosphate + H(+)</text>
        <dbReference type="Rhea" id="RHEA:17521"/>
        <dbReference type="Rhea" id="RHEA-COMP:9681"/>
        <dbReference type="Rhea" id="RHEA-COMP:9684"/>
        <dbReference type="ChEBI" id="CHEBI:15377"/>
        <dbReference type="ChEBI" id="CHEBI:15378"/>
        <dbReference type="ChEBI" id="CHEBI:29985"/>
        <dbReference type="ChEBI" id="CHEBI:30616"/>
        <dbReference type="ChEBI" id="CHEBI:43474"/>
        <dbReference type="ChEBI" id="CHEBI:58359"/>
        <dbReference type="ChEBI" id="CHEBI:78520"/>
        <dbReference type="ChEBI" id="CHEBI:78521"/>
        <dbReference type="ChEBI" id="CHEBI:456216"/>
    </reaction>
</comment>
<dbReference type="GO" id="GO:0050566">
    <property type="term" value="F:asparaginyl-tRNA synthase (glutamine-hydrolyzing) activity"/>
    <property type="evidence" value="ECO:0007669"/>
    <property type="project" value="RHEA"/>
</dbReference>
<feature type="domain" description="Asn/Gln amidotransferase" evidence="12">
    <location>
        <begin position="336"/>
        <end position="482"/>
    </location>
</feature>
<evidence type="ECO:0000256" key="9">
    <source>
        <dbReference type="ARBA" id="ARBA00047380"/>
    </source>
</evidence>
<dbReference type="GO" id="GO:0070681">
    <property type="term" value="P:glutaminyl-tRNAGln biosynthesis via transamidation"/>
    <property type="evidence" value="ECO:0007669"/>
    <property type="project" value="TreeGrafter"/>
</dbReference>
<dbReference type="InterPro" id="IPR023168">
    <property type="entry name" value="GatB_Yqey_C_2"/>
</dbReference>
<dbReference type="EC" id="6.3.5.-" evidence="11"/>
<dbReference type="Proteomes" id="UP000033616">
    <property type="component" value="Unassembled WGS sequence"/>
</dbReference>
<comment type="caution">
    <text evidence="13">The sequence shown here is derived from an EMBL/GenBank/DDBJ whole genome shotgun (WGS) entry which is preliminary data.</text>
</comment>
<gene>
    <name evidence="11 13" type="primary">gatB</name>
    <name evidence="13" type="ORF">OCHUTO_0131</name>
</gene>
<dbReference type="RefSeq" id="WP_045796936.1">
    <property type="nucleotide sequence ID" value="NZ_LANP01000002.1"/>
</dbReference>
<dbReference type="NCBIfam" id="NF004015">
    <property type="entry name" value="PRK05477.1-5"/>
    <property type="match status" value="1"/>
</dbReference>
<accession>A0A0F3MP58</accession>
<keyword evidence="4 11" id="KW-0436">Ligase</keyword>
<dbReference type="FunFam" id="1.10.10.410:FF:000001">
    <property type="entry name" value="Aspartyl/glutamyl-tRNA(Asn/Gln) amidotransferase subunit B"/>
    <property type="match status" value="1"/>
</dbReference>
<dbReference type="Pfam" id="PF02934">
    <property type="entry name" value="GatB_N"/>
    <property type="match status" value="1"/>
</dbReference>
<comment type="similarity">
    <text evidence="1 11">Belongs to the GatB/GatE family. GatB subfamily.</text>
</comment>
<dbReference type="InterPro" id="IPR004413">
    <property type="entry name" value="GatB"/>
</dbReference>
<dbReference type="OrthoDB" id="9804078at2"/>
<dbReference type="PANTHER" id="PTHR11659:SF0">
    <property type="entry name" value="GLUTAMYL-TRNA(GLN) AMIDOTRANSFERASE SUBUNIT B, MITOCHONDRIAL"/>
    <property type="match status" value="1"/>
</dbReference>
<dbReference type="GO" id="GO:0050567">
    <property type="term" value="F:glutaminyl-tRNA synthase (glutamine-hydrolyzing) activity"/>
    <property type="evidence" value="ECO:0007669"/>
    <property type="project" value="UniProtKB-UniRule"/>
</dbReference>
<evidence type="ECO:0000256" key="8">
    <source>
        <dbReference type="ARBA" id="ARBA00024799"/>
    </source>
</evidence>
<dbReference type="SUPFAM" id="SSF55931">
    <property type="entry name" value="Glutamine synthetase/guanido kinase"/>
    <property type="match status" value="1"/>
</dbReference>
<dbReference type="EMBL" id="LANP01000002">
    <property type="protein sequence ID" value="KJV57232.1"/>
    <property type="molecule type" value="Genomic_DNA"/>
</dbReference>
<evidence type="ECO:0000256" key="11">
    <source>
        <dbReference type="HAMAP-Rule" id="MF_00121"/>
    </source>
</evidence>
<evidence type="ECO:0000256" key="3">
    <source>
        <dbReference type="ARBA" id="ARBA00016923"/>
    </source>
</evidence>
<name>A0A0F3MP58_9RICK</name>
<evidence type="ECO:0000259" key="12">
    <source>
        <dbReference type="SMART" id="SM00845"/>
    </source>
</evidence>
<proteinExistence type="inferred from homology"/>
<evidence type="ECO:0000256" key="1">
    <source>
        <dbReference type="ARBA" id="ARBA00005306"/>
    </source>
</evidence>
<dbReference type="InterPro" id="IPR006075">
    <property type="entry name" value="Asn/Gln-tRNA_Trfase_suB/E_cat"/>
</dbReference>
<dbReference type="Gene3D" id="1.10.150.380">
    <property type="entry name" value="GatB domain, N-terminal subdomain"/>
    <property type="match status" value="1"/>
</dbReference>
<evidence type="ECO:0000256" key="2">
    <source>
        <dbReference type="ARBA" id="ARBA00011123"/>
    </source>
</evidence>
<keyword evidence="13" id="KW-0808">Transferase</keyword>
<protein>
    <recommendedName>
        <fullName evidence="3 11">Aspartyl/glutamyl-tRNA(Asn/Gln) amidotransferase subunit B</fullName>
        <shortName evidence="11">Asp/Glu-ADT subunit B</shortName>
        <ecNumber evidence="11">6.3.5.-</ecNumber>
    </recommendedName>
</protein>
<dbReference type="SUPFAM" id="SSF89095">
    <property type="entry name" value="GatB/YqeY motif"/>
    <property type="match status" value="1"/>
</dbReference>
<evidence type="ECO:0000313" key="13">
    <source>
        <dbReference type="EMBL" id="KJV57232.1"/>
    </source>
</evidence>
<reference evidence="13 14" key="1">
    <citation type="submission" date="2015-02" db="EMBL/GenBank/DDBJ databases">
        <title>Genome Sequencing of Rickettsiales.</title>
        <authorList>
            <person name="Daugherty S.C."/>
            <person name="Su Q."/>
            <person name="Abolude K."/>
            <person name="Beier-Sexton M."/>
            <person name="Carlyon J.A."/>
            <person name="Carter R."/>
            <person name="Day N.P."/>
            <person name="Dumler S.J."/>
            <person name="Dyachenko V."/>
            <person name="Godinez A."/>
            <person name="Kurtti T.J."/>
            <person name="Lichay M."/>
            <person name="Mullins K.E."/>
            <person name="Ott S."/>
            <person name="Pappas-Brown V."/>
            <person name="Paris D.H."/>
            <person name="Patel P."/>
            <person name="Richards A.L."/>
            <person name="Sadzewicz L."/>
            <person name="Sears K."/>
            <person name="Seidman D."/>
            <person name="Sengamalay N."/>
            <person name="Stenos J."/>
            <person name="Tallon L.J."/>
            <person name="Vincent G."/>
            <person name="Fraser C.M."/>
            <person name="Munderloh U."/>
            <person name="Dunning-Hotopp J.C."/>
        </authorList>
    </citation>
    <scope>NUCLEOTIDE SEQUENCE [LARGE SCALE GENOMIC DNA]</scope>
    <source>
        <strain evidence="13 14">Fuller</strain>
    </source>
</reference>
<dbReference type="NCBIfam" id="TIGR00133">
    <property type="entry name" value="gatB"/>
    <property type="match status" value="1"/>
</dbReference>
<dbReference type="InterPro" id="IPR017959">
    <property type="entry name" value="Asn/Gln-tRNA_amidoTrfase_suB/E"/>
</dbReference>
<keyword evidence="14" id="KW-1185">Reference proteome</keyword>
<dbReference type="STRING" id="1359168.OCHUTO_0131"/>
<sequence length="485" mass="54345">MSFIEGKTTGKWEYVIGLEIHAQIKSSSKLFSSASTEFGNLPNSQVELLDAAMPGALPVLNKFCVLQAIKTALGINAKINKLSSFDRKNYFYADLPAGYQISQFFHPIAQGGWVEIFDENNNIKRIKINRLHLEQDTGKSTHDQSDTYSYIDLNRSGIGLMEIVSEHDISSPAQAAEYIKKLRAILRYLDSCSGDMEKGSLRCDANISVRKPNGELGIKCEIKNLNSIKSIVRALEFEGQRQVKILESGGVIKQESLLFDATLGKTCPMRSKENATDYRYFPDPDLPPIILDQSLVDEIASSLPELPDAKITRYINEIKLNDYAARVLAADKDIAYFFEEVIKTANPILTANWILSELFGLMNKDRITISECKITAHHFSELMQLISSESISSKIAKTILKEMFDTGHSPKIIIQKKNIQQISDYNQIADIIDNILKDNYQSVISYKSGKDRLFGFFVGQVMKATAGNANPILVNKILHNKLNNQ</sequence>
<dbReference type="GO" id="GO:0030956">
    <property type="term" value="C:glutamyl-tRNA(Gln) amidotransferase complex"/>
    <property type="evidence" value="ECO:0007669"/>
    <property type="project" value="TreeGrafter"/>
</dbReference>
<dbReference type="InterPro" id="IPR018027">
    <property type="entry name" value="Asn/Gln_amidotransferase"/>
</dbReference>
<dbReference type="Pfam" id="PF02637">
    <property type="entry name" value="GatB_Yqey"/>
    <property type="match status" value="1"/>
</dbReference>
<dbReference type="GO" id="GO:0005524">
    <property type="term" value="F:ATP binding"/>
    <property type="evidence" value="ECO:0007669"/>
    <property type="project" value="UniProtKB-KW"/>
</dbReference>
<dbReference type="NCBIfam" id="NF004012">
    <property type="entry name" value="PRK05477.1-2"/>
    <property type="match status" value="1"/>
</dbReference>
<dbReference type="InterPro" id="IPR014746">
    <property type="entry name" value="Gln_synth/guanido_kin_cat_dom"/>
</dbReference>
<dbReference type="NCBIfam" id="NF004014">
    <property type="entry name" value="PRK05477.1-4"/>
    <property type="match status" value="1"/>
</dbReference>
<dbReference type="PATRIC" id="fig|1359168.3.peg.507"/>
<dbReference type="GO" id="GO:0006412">
    <property type="term" value="P:translation"/>
    <property type="evidence" value="ECO:0007669"/>
    <property type="project" value="UniProtKB-UniRule"/>
</dbReference>
<dbReference type="InterPro" id="IPR003789">
    <property type="entry name" value="Asn/Gln_tRNA_amidoTrase-B-like"/>
</dbReference>
<evidence type="ECO:0000256" key="4">
    <source>
        <dbReference type="ARBA" id="ARBA00022598"/>
    </source>
</evidence>
<dbReference type="AlphaFoldDB" id="A0A0F3MP58"/>
<dbReference type="PANTHER" id="PTHR11659">
    <property type="entry name" value="GLUTAMYL-TRNA GLN AMIDOTRANSFERASE SUBUNIT B MITOCHONDRIAL AND PROKARYOTIC PET112-RELATED"/>
    <property type="match status" value="1"/>
</dbReference>
<evidence type="ECO:0000256" key="5">
    <source>
        <dbReference type="ARBA" id="ARBA00022741"/>
    </source>
</evidence>
<evidence type="ECO:0000256" key="10">
    <source>
        <dbReference type="ARBA" id="ARBA00047913"/>
    </source>
</evidence>
<dbReference type="GO" id="GO:0016740">
    <property type="term" value="F:transferase activity"/>
    <property type="evidence" value="ECO:0007669"/>
    <property type="project" value="UniProtKB-KW"/>
</dbReference>
<dbReference type="Gene3D" id="1.10.10.410">
    <property type="match status" value="1"/>
</dbReference>
<keyword evidence="7 11" id="KW-0648">Protein biosynthesis</keyword>
<evidence type="ECO:0000256" key="7">
    <source>
        <dbReference type="ARBA" id="ARBA00022917"/>
    </source>
</evidence>
<dbReference type="HAMAP" id="MF_00121">
    <property type="entry name" value="GatB"/>
    <property type="match status" value="1"/>
</dbReference>
<dbReference type="SMART" id="SM00845">
    <property type="entry name" value="GatB_Yqey"/>
    <property type="match status" value="1"/>
</dbReference>